<dbReference type="InterPro" id="IPR041100">
    <property type="entry name" value="TQ"/>
</dbReference>
<evidence type="ECO:0000259" key="1">
    <source>
        <dbReference type="Pfam" id="PF18202"/>
    </source>
</evidence>
<dbReference type="Pfam" id="PF18202">
    <property type="entry name" value="TQ"/>
    <property type="match status" value="2"/>
</dbReference>
<dbReference type="RefSeq" id="XP_001297574.1">
    <property type="nucleotide sequence ID" value="XM_001297573.1"/>
</dbReference>
<proteinExistence type="predicted"/>
<keyword evidence="3" id="KW-1185">Reference proteome</keyword>
<evidence type="ECO:0000313" key="3">
    <source>
        <dbReference type="Proteomes" id="UP000001542"/>
    </source>
</evidence>
<gene>
    <name evidence="2" type="ORF">TVAG_420740</name>
</gene>
<sequence>MWIGLLLLTLSKDPKRRELIYKKKNILTEPKEIPKRVTYSTTVPTPVIDRVLYNNGTGVTSGKSYSAKIILKTGLNITKTYYLFATESNVSNITVTNVTASQNLINTTAVNNTNETEWTFEVNAPEDHNKTKLLVVVETDANHTSNLGTGNVTYSTTVPTPVIDRVLYNNGTGVTSGKSYSAKIILKTGLNITKTYYLFATESNVSNITVTNVTASQNLINATAVNNTNETEWTFEVNAPEDHNKTKLLVVVETDANHTSNL</sequence>
<accession>A2GDX3</accession>
<dbReference type="VEuPathDB" id="TrichDB:TVAG_420740"/>
<evidence type="ECO:0000313" key="2">
    <source>
        <dbReference type="EMBL" id="EAX84644.1"/>
    </source>
</evidence>
<dbReference type="EMBL" id="DS115267">
    <property type="protein sequence ID" value="EAX84644.1"/>
    <property type="molecule type" value="Genomic_DNA"/>
</dbReference>
<reference evidence="2" key="2">
    <citation type="journal article" date="2007" name="Science">
        <title>Draft genome sequence of the sexually transmitted pathogen Trichomonas vaginalis.</title>
        <authorList>
            <person name="Carlton J.M."/>
            <person name="Hirt R.P."/>
            <person name="Silva J.C."/>
            <person name="Delcher A.L."/>
            <person name="Schatz M."/>
            <person name="Zhao Q."/>
            <person name="Wortman J.R."/>
            <person name="Bidwell S.L."/>
            <person name="Alsmark U.C.M."/>
            <person name="Besteiro S."/>
            <person name="Sicheritz-Ponten T."/>
            <person name="Noel C.J."/>
            <person name="Dacks J.B."/>
            <person name="Foster P.G."/>
            <person name="Simillion C."/>
            <person name="Van de Peer Y."/>
            <person name="Miranda-Saavedra D."/>
            <person name="Barton G.J."/>
            <person name="Westrop G.D."/>
            <person name="Mueller S."/>
            <person name="Dessi D."/>
            <person name="Fiori P.L."/>
            <person name="Ren Q."/>
            <person name="Paulsen I."/>
            <person name="Zhang H."/>
            <person name="Bastida-Corcuera F.D."/>
            <person name="Simoes-Barbosa A."/>
            <person name="Brown M.T."/>
            <person name="Hayes R.D."/>
            <person name="Mukherjee M."/>
            <person name="Okumura C.Y."/>
            <person name="Schneider R."/>
            <person name="Smith A.J."/>
            <person name="Vanacova S."/>
            <person name="Villalvazo M."/>
            <person name="Haas B.J."/>
            <person name="Pertea M."/>
            <person name="Feldblyum T.V."/>
            <person name="Utterback T.R."/>
            <person name="Shu C.L."/>
            <person name="Osoegawa K."/>
            <person name="de Jong P.J."/>
            <person name="Hrdy I."/>
            <person name="Horvathova L."/>
            <person name="Zubacova Z."/>
            <person name="Dolezal P."/>
            <person name="Malik S.B."/>
            <person name="Logsdon J.M. Jr."/>
            <person name="Henze K."/>
            <person name="Gupta A."/>
            <person name="Wang C.C."/>
            <person name="Dunne R.L."/>
            <person name="Upcroft J.A."/>
            <person name="Upcroft P."/>
            <person name="White O."/>
            <person name="Salzberg S.L."/>
            <person name="Tang P."/>
            <person name="Chiu C.-H."/>
            <person name="Lee Y.-S."/>
            <person name="Embley T.M."/>
            <person name="Coombs G.H."/>
            <person name="Mottram J.C."/>
            <person name="Tachezy J."/>
            <person name="Fraser-Liggett C.M."/>
            <person name="Johnson P.J."/>
        </authorList>
    </citation>
    <scope>NUCLEOTIDE SEQUENCE [LARGE SCALE GENOMIC DNA]</scope>
    <source>
        <strain evidence="2">G3</strain>
    </source>
</reference>
<feature type="non-terminal residue" evidence="2">
    <location>
        <position position="262"/>
    </location>
</feature>
<protein>
    <recommendedName>
        <fullName evidence="1">T-Q ester bond containing domain-containing protein</fullName>
    </recommendedName>
</protein>
<dbReference type="InParanoid" id="A2GDX3"/>
<organism evidence="2 3">
    <name type="scientific">Trichomonas vaginalis (strain ATCC PRA-98 / G3)</name>
    <dbReference type="NCBI Taxonomy" id="412133"/>
    <lineage>
        <taxon>Eukaryota</taxon>
        <taxon>Metamonada</taxon>
        <taxon>Parabasalia</taxon>
        <taxon>Trichomonadida</taxon>
        <taxon>Trichomonadidae</taxon>
        <taxon>Trichomonas</taxon>
    </lineage>
</organism>
<reference evidence="2" key="1">
    <citation type="submission" date="2006-10" db="EMBL/GenBank/DDBJ databases">
        <authorList>
            <person name="Amadeo P."/>
            <person name="Zhao Q."/>
            <person name="Wortman J."/>
            <person name="Fraser-Liggett C."/>
            <person name="Carlton J."/>
        </authorList>
    </citation>
    <scope>NUCLEOTIDE SEQUENCE</scope>
    <source>
        <strain evidence="2">G3</strain>
    </source>
</reference>
<feature type="domain" description="T-Q ester bond containing" evidence="1">
    <location>
        <begin position="148"/>
        <end position="254"/>
    </location>
</feature>
<dbReference type="VEuPathDB" id="TrichDB:TVAGG3_0299430"/>
<feature type="domain" description="T-Q ester bond containing" evidence="1">
    <location>
        <begin position="42"/>
        <end position="143"/>
    </location>
</feature>
<dbReference type="Proteomes" id="UP000001542">
    <property type="component" value="Unassembled WGS sequence"/>
</dbReference>
<dbReference type="AlphaFoldDB" id="A2GDX3"/>
<name>A2GDX3_TRIV3</name>
<dbReference type="KEGG" id="tva:4742278"/>